<feature type="compositionally biased region" description="Low complexity" evidence="1">
    <location>
        <begin position="474"/>
        <end position="483"/>
    </location>
</feature>
<feature type="compositionally biased region" description="Basic residues" evidence="1">
    <location>
        <begin position="58"/>
        <end position="72"/>
    </location>
</feature>
<dbReference type="EMBL" id="CADCUS010000527">
    <property type="protein sequence ID" value="CAA9438705.1"/>
    <property type="molecule type" value="Genomic_DNA"/>
</dbReference>
<feature type="compositionally biased region" description="Basic residues" evidence="1">
    <location>
        <begin position="409"/>
        <end position="432"/>
    </location>
</feature>
<feature type="region of interest" description="Disordered" evidence="1">
    <location>
        <begin position="308"/>
        <end position="553"/>
    </location>
</feature>
<feature type="region of interest" description="Disordered" evidence="1">
    <location>
        <begin position="241"/>
        <end position="275"/>
    </location>
</feature>
<feature type="compositionally biased region" description="Basic residues" evidence="1">
    <location>
        <begin position="92"/>
        <end position="102"/>
    </location>
</feature>
<reference evidence="2" key="1">
    <citation type="submission" date="2020-02" db="EMBL/GenBank/DDBJ databases">
        <authorList>
            <person name="Meier V. D."/>
        </authorList>
    </citation>
    <scope>NUCLEOTIDE SEQUENCE</scope>
    <source>
        <strain evidence="2">AVDCRST_MAG66</strain>
    </source>
</reference>
<feature type="compositionally biased region" description="Basic residues" evidence="1">
    <location>
        <begin position="459"/>
        <end position="473"/>
    </location>
</feature>
<evidence type="ECO:0000313" key="2">
    <source>
        <dbReference type="EMBL" id="CAA9438705.1"/>
    </source>
</evidence>
<feature type="compositionally biased region" description="Basic residues" evidence="1">
    <location>
        <begin position="19"/>
        <end position="37"/>
    </location>
</feature>
<feature type="compositionally biased region" description="Basic and acidic residues" evidence="1">
    <location>
        <begin position="184"/>
        <end position="197"/>
    </location>
</feature>
<feature type="compositionally biased region" description="Basic and acidic residues" evidence="1">
    <location>
        <begin position="308"/>
        <end position="350"/>
    </location>
</feature>
<protein>
    <submittedName>
        <fullName evidence="2">Long-chain-fatty-acid--CoA ligase @ Long-chain fatty-acid-CoA ligase, Mycobacterial subgroup FadD35</fullName>
        <ecNumber evidence="2">6.2.1.3</ecNumber>
    </submittedName>
</protein>
<organism evidence="2">
    <name type="scientific">uncultured Pseudonocardia sp</name>
    <dbReference type="NCBI Taxonomy" id="211455"/>
    <lineage>
        <taxon>Bacteria</taxon>
        <taxon>Bacillati</taxon>
        <taxon>Actinomycetota</taxon>
        <taxon>Actinomycetes</taxon>
        <taxon>Pseudonocardiales</taxon>
        <taxon>Pseudonocardiaceae</taxon>
        <taxon>Pseudonocardia</taxon>
        <taxon>environmental samples</taxon>
    </lineage>
</organism>
<feature type="compositionally biased region" description="Basic and acidic residues" evidence="1">
    <location>
        <begin position="126"/>
        <end position="143"/>
    </location>
</feature>
<dbReference type="EC" id="6.2.1.3" evidence="2"/>
<proteinExistence type="predicted"/>
<feature type="compositionally biased region" description="Basic residues" evidence="1">
    <location>
        <begin position="351"/>
        <end position="360"/>
    </location>
</feature>
<sequence length="553" mass="61404">VHRHPRRPVLRVRPLGRAPARRHDRRRLRPHRRRPPRPRGAGGGADRPPLDLRAAARGGRRRRARTARRRCREGRPARDLVAQRRGVDARPVRHGQARRHPGQHQPGLPHPRAGVRARPGRHLRAGRGDRLQDLRLRRDDRGGPAELPGPAPRRAHRHPRLGGAGGPRPHRRPRRAGPPPGRAEPGRPDQHPVHVGHDGLPQGRHPEPPQHPQQRLQRRAALRLHPRGPRLHPRALLPLLRHGDGQPRVHLPRRHDGDPRAGLRPEGHAARGRGRAVHVPLRGADDVHRRAQRPRFRVLRPVEPAHRDHGRLAVPGRGHEAGRRADGDGWGHHLLRHDRDQSRVHPDPRGRHAGPARLHRGAGAPAHRGEGRRPGDRADAAPRAARRAVHPGLLGDAGLLERAGQDRGGHRRRAVDAHRRHRGHGRRGLPQHHRPDQGHGHPGRGERVPARDRGVPLHPPRRRRRAGGRRAGRQVRGGAVRLGEGARGRARADGGGAAGVRRRQARALQDPPLRAGGRRVPDDRHRQGAQGGDAGAQRGAARPRRGRGCAQRV</sequence>
<feature type="compositionally biased region" description="Basic residues" evidence="1">
    <location>
        <begin position="1"/>
        <end position="10"/>
    </location>
</feature>
<dbReference type="GO" id="GO:0004467">
    <property type="term" value="F:long-chain fatty acid-CoA ligase activity"/>
    <property type="evidence" value="ECO:0007669"/>
    <property type="project" value="UniProtKB-EC"/>
</dbReference>
<evidence type="ECO:0000256" key="1">
    <source>
        <dbReference type="SAM" id="MobiDB-lite"/>
    </source>
</evidence>
<feature type="compositionally biased region" description="Basic and acidic residues" evidence="1">
    <location>
        <begin position="433"/>
        <end position="455"/>
    </location>
</feature>
<feature type="region of interest" description="Disordered" evidence="1">
    <location>
        <begin position="1"/>
        <end position="217"/>
    </location>
</feature>
<feature type="compositionally biased region" description="Basic residues" evidence="1">
    <location>
        <begin position="113"/>
        <end position="125"/>
    </location>
</feature>
<name>A0A6J4QA19_9PSEU</name>
<keyword evidence="2" id="KW-0436">Ligase</keyword>
<gene>
    <name evidence="2" type="ORF">AVDCRST_MAG66-4073</name>
</gene>
<feature type="compositionally biased region" description="Basic and acidic residues" evidence="1">
    <location>
        <begin position="367"/>
        <end position="380"/>
    </location>
</feature>
<feature type="non-terminal residue" evidence="2">
    <location>
        <position position="553"/>
    </location>
</feature>
<dbReference type="AlphaFoldDB" id="A0A6J4QA19"/>
<feature type="compositionally biased region" description="Basic and acidic residues" evidence="1">
    <location>
        <begin position="254"/>
        <end position="269"/>
    </location>
</feature>
<feature type="non-terminal residue" evidence="2">
    <location>
        <position position="1"/>
    </location>
</feature>
<feature type="compositionally biased region" description="Basic and acidic residues" evidence="1">
    <location>
        <begin position="73"/>
        <end position="91"/>
    </location>
</feature>
<accession>A0A6J4QA19</accession>